<evidence type="ECO:0000313" key="2">
    <source>
        <dbReference type="Proteomes" id="UP000029003"/>
    </source>
</evidence>
<proteinExistence type="predicted"/>
<dbReference type="Proteomes" id="UP000029003">
    <property type="component" value="Unassembled WGS sequence"/>
</dbReference>
<name>A0A087E4H3_9BIFI</name>
<reference evidence="1 2" key="1">
    <citation type="submission" date="2014-03" db="EMBL/GenBank/DDBJ databases">
        <title>Genomics of Bifidobacteria.</title>
        <authorList>
            <person name="Ventura M."/>
            <person name="Milani C."/>
            <person name="Lugli G.A."/>
        </authorList>
    </citation>
    <scope>NUCLEOTIDE SEQUENCE [LARGE SCALE GENOMIC DNA]</scope>
    <source>
        <strain evidence="1 2">LMG 21395</strain>
    </source>
</reference>
<comment type="caution">
    <text evidence="1">The sequence shown here is derived from an EMBL/GenBank/DDBJ whole genome shotgun (WGS) entry which is preliminary data.</text>
</comment>
<dbReference type="AlphaFoldDB" id="A0A087E4H3"/>
<sequence length="45" mass="4536">MTTDSAAHASAPDAANRARPYSIPLSLLTMLTPGGSFISGQMASA</sequence>
<evidence type="ECO:0000313" key="1">
    <source>
        <dbReference type="EMBL" id="KFJ02674.1"/>
    </source>
</evidence>
<protein>
    <submittedName>
        <fullName evidence="1">Uncharacterized protein</fullName>
    </submittedName>
</protein>
<gene>
    <name evidence="1" type="ORF">THER5_1137</name>
</gene>
<dbReference type="EMBL" id="JGZT01000006">
    <property type="protein sequence ID" value="KFJ02674.1"/>
    <property type="molecule type" value="Genomic_DNA"/>
</dbReference>
<accession>A0A087E4H3</accession>
<organism evidence="1 2">
    <name type="scientific">Bifidobacterium thermacidophilum subsp. thermacidophilum</name>
    <dbReference type="NCBI Taxonomy" id="79262"/>
    <lineage>
        <taxon>Bacteria</taxon>
        <taxon>Bacillati</taxon>
        <taxon>Actinomycetota</taxon>
        <taxon>Actinomycetes</taxon>
        <taxon>Bifidobacteriales</taxon>
        <taxon>Bifidobacteriaceae</taxon>
        <taxon>Bifidobacterium</taxon>
    </lineage>
</organism>